<comment type="caution">
    <text evidence="2">The sequence shown here is derived from an EMBL/GenBank/DDBJ whole genome shotgun (WGS) entry which is preliminary data.</text>
</comment>
<dbReference type="EMBL" id="AHKH01000025">
    <property type="protein sequence ID" value="EHQ62101.1"/>
    <property type="molecule type" value="Genomic_DNA"/>
</dbReference>
<reference evidence="2 3" key="1">
    <citation type="journal article" date="2012" name="J. Bacteriol.">
        <title>Genome Sequence of the Pattern-Forming Social Bacterium Paenibacillus dendritiformis C454 Chiral Morphotype.</title>
        <authorList>
            <person name="Sirota-Madi A."/>
            <person name="Olender T."/>
            <person name="Helman Y."/>
            <person name="Brainis I."/>
            <person name="Finkelshtein A."/>
            <person name="Roth D."/>
            <person name="Hagai E."/>
            <person name="Leshkowitz D."/>
            <person name="Brodsky L."/>
            <person name="Galatenko V."/>
            <person name="Nikolaev V."/>
            <person name="Gutnick D.L."/>
            <person name="Lancet D."/>
            <person name="Ben-Jacob E."/>
        </authorList>
    </citation>
    <scope>NUCLEOTIDE SEQUENCE [LARGE SCALE GENOMIC DNA]</scope>
    <source>
        <strain evidence="2 3">C454</strain>
    </source>
</reference>
<gene>
    <name evidence="2" type="ORF">PDENDC454_11870</name>
</gene>
<dbReference type="Proteomes" id="UP000003900">
    <property type="component" value="Unassembled WGS sequence"/>
</dbReference>
<sequence length="126" mass="14560">MLAQYSEIDQVKVSSAPILVHFLYTMKKQYSASETKEIFLETREFVKTPGFDSEVIHGEYFKAYKGEQNYPRIVISFATKGNKESDYAYRSDYDEKTTSGPEQDSTGYSTWYYNPNNGEMLVEVPD</sequence>
<name>H3SFR9_9BACL</name>
<evidence type="ECO:0000313" key="2">
    <source>
        <dbReference type="EMBL" id="EHQ62101.1"/>
    </source>
</evidence>
<keyword evidence="3" id="KW-1185">Reference proteome</keyword>
<evidence type="ECO:0000313" key="3">
    <source>
        <dbReference type="Proteomes" id="UP000003900"/>
    </source>
</evidence>
<dbReference type="AlphaFoldDB" id="H3SFR9"/>
<feature type="region of interest" description="Disordered" evidence="1">
    <location>
        <begin position="90"/>
        <end position="109"/>
    </location>
</feature>
<dbReference type="PATRIC" id="fig|1131935.3.peg.2446"/>
<proteinExistence type="predicted"/>
<organism evidence="2 3">
    <name type="scientific">Paenibacillus dendritiformis C454</name>
    <dbReference type="NCBI Taxonomy" id="1131935"/>
    <lineage>
        <taxon>Bacteria</taxon>
        <taxon>Bacillati</taxon>
        <taxon>Bacillota</taxon>
        <taxon>Bacilli</taxon>
        <taxon>Bacillales</taxon>
        <taxon>Paenibacillaceae</taxon>
        <taxon>Paenibacillus</taxon>
    </lineage>
</organism>
<evidence type="ECO:0000256" key="1">
    <source>
        <dbReference type="SAM" id="MobiDB-lite"/>
    </source>
</evidence>
<accession>H3SFR9</accession>
<protein>
    <submittedName>
        <fullName evidence="2">Uncharacterized protein</fullName>
    </submittedName>
</protein>
<dbReference type="STRING" id="1131935.PDENDC454_11870"/>
<feature type="compositionally biased region" description="Polar residues" evidence="1">
    <location>
        <begin position="98"/>
        <end position="109"/>
    </location>
</feature>